<dbReference type="Proteomes" id="UP000701801">
    <property type="component" value="Unassembled WGS sequence"/>
</dbReference>
<comment type="caution">
    <text evidence="1">The sequence shown here is derived from an EMBL/GenBank/DDBJ whole genome shotgun (WGS) entry which is preliminary data.</text>
</comment>
<accession>A0A9N9LEG4</accession>
<sequence length="65" mass="7602">MTTQIKNFIYHKAKKTRLGVETYKNIWPFNSKRLNPEAIKCVKASKKKQRFAHGRICSHVGVNRT</sequence>
<dbReference type="AlphaFoldDB" id="A0A9N9LEG4"/>
<organism evidence="1 2">
    <name type="scientific">Hymenoscyphus albidus</name>
    <dbReference type="NCBI Taxonomy" id="595503"/>
    <lineage>
        <taxon>Eukaryota</taxon>
        <taxon>Fungi</taxon>
        <taxon>Dikarya</taxon>
        <taxon>Ascomycota</taxon>
        <taxon>Pezizomycotina</taxon>
        <taxon>Leotiomycetes</taxon>
        <taxon>Helotiales</taxon>
        <taxon>Helotiaceae</taxon>
        <taxon>Hymenoscyphus</taxon>
    </lineage>
</organism>
<reference evidence="1" key="1">
    <citation type="submission" date="2021-07" db="EMBL/GenBank/DDBJ databases">
        <authorList>
            <person name="Durling M."/>
        </authorList>
    </citation>
    <scope>NUCLEOTIDE SEQUENCE</scope>
</reference>
<name>A0A9N9LEG4_9HELO</name>
<proteinExistence type="predicted"/>
<dbReference type="EMBL" id="CAJVRM010000041">
    <property type="protein sequence ID" value="CAG8972258.1"/>
    <property type="molecule type" value="Genomic_DNA"/>
</dbReference>
<gene>
    <name evidence="1" type="ORF">HYALB_00001656</name>
</gene>
<protein>
    <submittedName>
        <fullName evidence="1">Uncharacterized protein</fullName>
    </submittedName>
</protein>
<evidence type="ECO:0000313" key="2">
    <source>
        <dbReference type="Proteomes" id="UP000701801"/>
    </source>
</evidence>
<evidence type="ECO:0000313" key="1">
    <source>
        <dbReference type="EMBL" id="CAG8972258.1"/>
    </source>
</evidence>
<keyword evidence="2" id="KW-1185">Reference proteome</keyword>